<comment type="caution">
    <text evidence="1">The sequence shown here is derived from an EMBL/GenBank/DDBJ whole genome shotgun (WGS) entry which is preliminary data.</text>
</comment>
<evidence type="ECO:0000313" key="1">
    <source>
        <dbReference type="EMBL" id="EAR52178.1"/>
    </source>
</evidence>
<reference evidence="1 2" key="1">
    <citation type="journal article" date="2010" name="J. Bacteriol.">
        <title>Genome sequences of Oceanicola granulosus HTCC2516(T) and Oceanicola batsensis HTCC2597(TDelta).</title>
        <authorList>
            <person name="Thrash J.C."/>
            <person name="Cho J.C."/>
            <person name="Vergin K.L."/>
            <person name="Giovannoni S.J."/>
        </authorList>
    </citation>
    <scope>NUCLEOTIDE SEQUENCE [LARGE SCALE GENOMIC DNA]</scope>
    <source>
        <strain evidence="2">ATCC BAA-861 / DSM 15982 / KCTC 12143 / HTCC2516</strain>
    </source>
</reference>
<dbReference type="Proteomes" id="UP000003635">
    <property type="component" value="Unassembled WGS sequence"/>
</dbReference>
<accession>Q2CHW6</accession>
<dbReference type="AlphaFoldDB" id="Q2CHW6"/>
<proteinExistence type="predicted"/>
<protein>
    <submittedName>
        <fullName evidence="1">Uncharacterized protein</fullName>
    </submittedName>
</protein>
<evidence type="ECO:0000313" key="2">
    <source>
        <dbReference type="Proteomes" id="UP000003635"/>
    </source>
</evidence>
<dbReference type="HOGENOM" id="CLU_3064094_0_0_5"/>
<organism evidence="1 2">
    <name type="scientific">Oceanicola granulosus (strain ATCC BAA-861 / DSM 15982 / KCTC 12143 / HTCC2516)</name>
    <dbReference type="NCBI Taxonomy" id="314256"/>
    <lineage>
        <taxon>Bacteria</taxon>
        <taxon>Pseudomonadati</taxon>
        <taxon>Pseudomonadota</taxon>
        <taxon>Alphaproteobacteria</taxon>
        <taxon>Rhodobacterales</taxon>
        <taxon>Roseobacteraceae</taxon>
        <taxon>Oceanicola</taxon>
    </lineage>
</organism>
<gene>
    <name evidence="1" type="ORF">OG2516_02039</name>
</gene>
<dbReference type="EMBL" id="AAOT01000005">
    <property type="protein sequence ID" value="EAR52178.1"/>
    <property type="molecule type" value="Genomic_DNA"/>
</dbReference>
<name>Q2CHW6_OCEGH</name>
<keyword evidence="2" id="KW-1185">Reference proteome</keyword>
<sequence length="53" mass="5958">MDYRDVDKAALKEGLQKAYHPPQDQPEVLTALLSRIAQLDDGRDAKPGESRYS</sequence>